<dbReference type="PANTHER" id="PTHR33044">
    <property type="entry name" value="BIFUNCTIONAL INHIBITOR/LIPID-TRANSFER PROTEIN/SEED STORAGE 2S ALBUMIN SUPERFAMILY PROTEIN-RELATED"/>
    <property type="match status" value="1"/>
</dbReference>
<gene>
    <name evidence="7" type="ORF">AXF42_Ash016509</name>
</gene>
<feature type="domain" description="Bifunctional inhibitor/plant lipid transfer protein/seed storage helical" evidence="6">
    <location>
        <begin position="31"/>
        <end position="109"/>
    </location>
</feature>
<organism evidence="7 8">
    <name type="scientific">Apostasia shenzhenica</name>
    <dbReference type="NCBI Taxonomy" id="1088818"/>
    <lineage>
        <taxon>Eukaryota</taxon>
        <taxon>Viridiplantae</taxon>
        <taxon>Streptophyta</taxon>
        <taxon>Embryophyta</taxon>
        <taxon>Tracheophyta</taxon>
        <taxon>Spermatophyta</taxon>
        <taxon>Magnoliopsida</taxon>
        <taxon>Liliopsida</taxon>
        <taxon>Asparagales</taxon>
        <taxon>Orchidaceae</taxon>
        <taxon>Apostasioideae</taxon>
        <taxon>Apostasia</taxon>
    </lineage>
</organism>
<evidence type="ECO:0000256" key="3">
    <source>
        <dbReference type="ARBA" id="ARBA00023157"/>
    </source>
</evidence>
<evidence type="ECO:0000256" key="5">
    <source>
        <dbReference type="SAM" id="SignalP"/>
    </source>
</evidence>
<dbReference type="InterPro" id="IPR000528">
    <property type="entry name" value="Plant_nsLTP"/>
</dbReference>
<evidence type="ECO:0000313" key="7">
    <source>
        <dbReference type="EMBL" id="PKA59485.1"/>
    </source>
</evidence>
<keyword evidence="4" id="KW-0325">Glycoprotein</keyword>
<feature type="chain" id="PRO_5014142843" evidence="5">
    <location>
        <begin position="25"/>
        <end position="126"/>
    </location>
</feature>
<dbReference type="SMART" id="SM00499">
    <property type="entry name" value="AAI"/>
    <property type="match status" value="1"/>
</dbReference>
<dbReference type="Gene3D" id="1.10.110.10">
    <property type="entry name" value="Plant lipid-transfer and hydrophobic proteins"/>
    <property type="match status" value="1"/>
</dbReference>
<reference evidence="7 8" key="1">
    <citation type="journal article" date="2017" name="Nature">
        <title>The Apostasia genome and the evolution of orchids.</title>
        <authorList>
            <person name="Zhang G.Q."/>
            <person name="Liu K.W."/>
            <person name="Li Z."/>
            <person name="Lohaus R."/>
            <person name="Hsiao Y.Y."/>
            <person name="Niu S.C."/>
            <person name="Wang J.Y."/>
            <person name="Lin Y.C."/>
            <person name="Xu Q."/>
            <person name="Chen L.J."/>
            <person name="Yoshida K."/>
            <person name="Fujiwara S."/>
            <person name="Wang Z.W."/>
            <person name="Zhang Y.Q."/>
            <person name="Mitsuda N."/>
            <person name="Wang M."/>
            <person name="Liu G.H."/>
            <person name="Pecoraro L."/>
            <person name="Huang H.X."/>
            <person name="Xiao X.J."/>
            <person name="Lin M."/>
            <person name="Wu X.Y."/>
            <person name="Wu W.L."/>
            <person name="Chen Y.Y."/>
            <person name="Chang S.B."/>
            <person name="Sakamoto S."/>
            <person name="Ohme-Takagi M."/>
            <person name="Yagi M."/>
            <person name="Zeng S.J."/>
            <person name="Shen C.Y."/>
            <person name="Yeh C.M."/>
            <person name="Luo Y.B."/>
            <person name="Tsai W.C."/>
            <person name="Van de Peer Y."/>
            <person name="Liu Z.J."/>
        </authorList>
    </citation>
    <scope>NUCLEOTIDE SEQUENCE [LARGE SCALE GENOMIC DNA]</scope>
    <source>
        <strain evidence="8">cv. Shenzhen</strain>
        <tissue evidence="7">Stem</tissue>
    </source>
</reference>
<sequence>MAAVYALFFISALTARAMLAGAAAHPAKVECSAATTELMECLSFVSSGSKATKPSESCCTAVSTVAKKTPECLCAVAQEAPGLGFPLNLTRVRELPHECKVPMPDEGNCSGTHVRSLYSSFLFIYF</sequence>
<dbReference type="PRINTS" id="PR00382">
    <property type="entry name" value="LIPIDTRNSFER"/>
</dbReference>
<dbReference type="CDD" id="cd00010">
    <property type="entry name" value="AAI_LTSS"/>
    <property type="match status" value="1"/>
</dbReference>
<dbReference type="Proteomes" id="UP000236161">
    <property type="component" value="Unassembled WGS sequence"/>
</dbReference>
<dbReference type="OrthoDB" id="785314at2759"/>
<dbReference type="InterPro" id="IPR016140">
    <property type="entry name" value="Bifunc_inhib/LTP/seed_store"/>
</dbReference>
<dbReference type="Pfam" id="PF14368">
    <property type="entry name" value="LTP_2"/>
    <property type="match status" value="1"/>
</dbReference>
<dbReference type="InterPro" id="IPR036312">
    <property type="entry name" value="Bifun_inhib/LTP/seed_sf"/>
</dbReference>
<evidence type="ECO:0000256" key="1">
    <source>
        <dbReference type="ARBA" id="ARBA00009748"/>
    </source>
</evidence>
<dbReference type="EMBL" id="KZ451948">
    <property type="protein sequence ID" value="PKA59485.1"/>
    <property type="molecule type" value="Genomic_DNA"/>
</dbReference>
<comment type="similarity">
    <text evidence="1">Belongs to the plant LTP family.</text>
</comment>
<evidence type="ECO:0000259" key="6">
    <source>
        <dbReference type="SMART" id="SM00499"/>
    </source>
</evidence>
<dbReference type="AlphaFoldDB" id="A0A2I0AVA5"/>
<dbReference type="STRING" id="1088818.A0A2I0AVA5"/>
<proteinExistence type="inferred from homology"/>
<dbReference type="InterPro" id="IPR043325">
    <property type="entry name" value="LTSS"/>
</dbReference>
<name>A0A2I0AVA5_9ASPA</name>
<protein>
    <submittedName>
        <fullName evidence="7">Non-specific lipid-transfer protein-like protein</fullName>
    </submittedName>
</protein>
<dbReference type="GO" id="GO:0006869">
    <property type="term" value="P:lipid transport"/>
    <property type="evidence" value="ECO:0007669"/>
    <property type="project" value="InterPro"/>
</dbReference>
<accession>A0A2I0AVA5</accession>
<keyword evidence="2 5" id="KW-0732">Signal</keyword>
<evidence type="ECO:0000256" key="2">
    <source>
        <dbReference type="ARBA" id="ARBA00022729"/>
    </source>
</evidence>
<keyword evidence="3" id="KW-1015">Disulfide bond</keyword>
<evidence type="ECO:0000256" key="4">
    <source>
        <dbReference type="ARBA" id="ARBA00023180"/>
    </source>
</evidence>
<dbReference type="GO" id="GO:0008289">
    <property type="term" value="F:lipid binding"/>
    <property type="evidence" value="ECO:0007669"/>
    <property type="project" value="InterPro"/>
</dbReference>
<evidence type="ECO:0000313" key="8">
    <source>
        <dbReference type="Proteomes" id="UP000236161"/>
    </source>
</evidence>
<keyword evidence="8" id="KW-1185">Reference proteome</keyword>
<dbReference type="SUPFAM" id="SSF47699">
    <property type="entry name" value="Bifunctional inhibitor/lipid-transfer protein/seed storage 2S albumin"/>
    <property type="match status" value="1"/>
</dbReference>
<feature type="signal peptide" evidence="5">
    <location>
        <begin position="1"/>
        <end position="24"/>
    </location>
</feature>